<evidence type="ECO:0000259" key="1">
    <source>
        <dbReference type="Pfam" id="PF04993"/>
    </source>
</evidence>
<reference evidence="3 5" key="2">
    <citation type="submission" date="2019-03" db="EMBL/GenBank/DDBJ databases">
        <title>Genomic Encyclopedia of Type Strains, Phase IV (KMG-IV): sequencing the most valuable type-strain genomes for metagenomic binning, comparative biology and taxonomic classification.</title>
        <authorList>
            <person name="Goeker M."/>
        </authorList>
    </citation>
    <scope>NUCLEOTIDE SEQUENCE [LARGE SCALE GENOMIC DNA]</scope>
    <source>
        <strain evidence="3 5">DSM 3764</strain>
    </source>
</reference>
<sequence>MPKKNEFVEFLLEQLAPLGSLRAKAMFGGYGIYCDEIFFAIVAGDILYIKADEQSKAEFTCLGLIPFSYSKKDGSVQSMAYYPLPEEALEEAKSMMFWARKGIAAALRKR</sequence>
<dbReference type="Gene3D" id="3.30.1460.30">
    <property type="entry name" value="YgaC/TfoX-N like chaperone"/>
    <property type="match status" value="1"/>
</dbReference>
<dbReference type="OrthoDB" id="8687154at2"/>
<dbReference type="InterPro" id="IPR007076">
    <property type="entry name" value="TfoX_N"/>
</dbReference>
<evidence type="ECO:0000313" key="3">
    <source>
        <dbReference type="EMBL" id="TCU85633.1"/>
    </source>
</evidence>
<feature type="domain" description="TfoX N-terminal" evidence="1">
    <location>
        <begin position="13"/>
        <end position="106"/>
    </location>
</feature>
<gene>
    <name evidence="2" type="primary">sxy</name>
    <name evidence="3" type="ORF">EV682_107143</name>
    <name evidence="2" type="ORF">NCTC11159_03465</name>
</gene>
<organism evidence="2 4">
    <name type="scientific">Iodobacter fluviatilis</name>
    <dbReference type="NCBI Taxonomy" id="537"/>
    <lineage>
        <taxon>Bacteria</taxon>
        <taxon>Pseudomonadati</taxon>
        <taxon>Pseudomonadota</taxon>
        <taxon>Betaproteobacteria</taxon>
        <taxon>Neisseriales</taxon>
        <taxon>Chitinibacteraceae</taxon>
        <taxon>Iodobacter</taxon>
    </lineage>
</organism>
<evidence type="ECO:0000313" key="5">
    <source>
        <dbReference type="Proteomes" id="UP000295794"/>
    </source>
</evidence>
<dbReference type="Proteomes" id="UP000295794">
    <property type="component" value="Unassembled WGS sequence"/>
</dbReference>
<reference evidence="2 4" key="1">
    <citation type="submission" date="2018-06" db="EMBL/GenBank/DDBJ databases">
        <authorList>
            <consortium name="Pathogen Informatics"/>
            <person name="Doyle S."/>
        </authorList>
    </citation>
    <scope>NUCLEOTIDE SEQUENCE [LARGE SCALE GENOMIC DNA]</scope>
    <source>
        <strain evidence="2 4">NCTC11159</strain>
    </source>
</reference>
<dbReference type="InterPro" id="IPR047525">
    <property type="entry name" value="TfoX-like"/>
</dbReference>
<accession>A0A377SWP2</accession>
<evidence type="ECO:0000313" key="4">
    <source>
        <dbReference type="Proteomes" id="UP000255108"/>
    </source>
</evidence>
<dbReference type="AlphaFoldDB" id="A0A377SWP2"/>
<dbReference type="EMBL" id="SMBT01000007">
    <property type="protein sequence ID" value="TCU85633.1"/>
    <property type="molecule type" value="Genomic_DNA"/>
</dbReference>
<protein>
    <submittedName>
        <fullName evidence="3">DNA transformation protein</fullName>
    </submittedName>
    <submittedName>
        <fullName evidence="2">Regulator of competence-specific genes</fullName>
    </submittedName>
</protein>
<dbReference type="Proteomes" id="UP000255108">
    <property type="component" value="Unassembled WGS sequence"/>
</dbReference>
<dbReference type="PANTHER" id="PTHR36121">
    <property type="entry name" value="PROTEIN SXY"/>
    <property type="match status" value="1"/>
</dbReference>
<dbReference type="Pfam" id="PF04993">
    <property type="entry name" value="TfoX_N"/>
    <property type="match status" value="1"/>
</dbReference>
<evidence type="ECO:0000313" key="2">
    <source>
        <dbReference type="EMBL" id="STR44919.1"/>
    </source>
</evidence>
<dbReference type="RefSeq" id="WP_115228656.1">
    <property type="nucleotide sequence ID" value="NZ_CAWOLO010000007.1"/>
</dbReference>
<name>A0A377SWP2_9NEIS</name>
<dbReference type="PANTHER" id="PTHR36121:SF1">
    <property type="entry name" value="PROTEIN SXY"/>
    <property type="match status" value="1"/>
</dbReference>
<dbReference type="EMBL" id="UGHR01000003">
    <property type="protein sequence ID" value="STR44919.1"/>
    <property type="molecule type" value="Genomic_DNA"/>
</dbReference>
<keyword evidence="5" id="KW-1185">Reference proteome</keyword>
<dbReference type="SUPFAM" id="SSF159894">
    <property type="entry name" value="YgaC/TfoX-N like"/>
    <property type="match status" value="1"/>
</dbReference>
<proteinExistence type="predicted"/>